<proteinExistence type="inferred from homology"/>
<dbReference type="InterPro" id="IPR051531">
    <property type="entry name" value="N-acetyltransferase"/>
</dbReference>
<dbReference type="STRING" id="137838.GCA_001458595_00023"/>
<dbReference type="Gene3D" id="3.40.630.30">
    <property type="match status" value="2"/>
</dbReference>
<dbReference type="GO" id="GO:0008999">
    <property type="term" value="F:protein-N-terminal-alanine acetyltransferase activity"/>
    <property type="evidence" value="ECO:0007669"/>
    <property type="project" value="TreeGrafter"/>
</dbReference>
<organism evidence="5 6">
    <name type="scientific">Clostridium neonatale</name>
    <dbReference type="NCBI Taxonomy" id="137838"/>
    <lineage>
        <taxon>Bacteria</taxon>
        <taxon>Bacillati</taxon>
        <taxon>Bacillota</taxon>
        <taxon>Clostridia</taxon>
        <taxon>Eubacteriales</taxon>
        <taxon>Clostridiaceae</taxon>
        <taxon>Clostridium</taxon>
    </lineage>
</organism>
<comment type="caution">
    <text evidence="5">The sequence shown here is derived from an EMBL/GenBank/DDBJ whole genome shotgun (WGS) entry which is preliminary data.</text>
</comment>
<evidence type="ECO:0000256" key="2">
    <source>
        <dbReference type="ARBA" id="ARBA00023315"/>
    </source>
</evidence>
<evidence type="ECO:0000313" key="6">
    <source>
        <dbReference type="Proteomes" id="UP000220840"/>
    </source>
</evidence>
<dbReference type="RefSeq" id="WP_058293051.1">
    <property type="nucleotide sequence ID" value="NZ_CAMRXG010000028.1"/>
</dbReference>
<feature type="domain" description="N-acetyltransferase" evidence="4">
    <location>
        <begin position="156"/>
        <end position="301"/>
    </location>
</feature>
<dbReference type="OrthoDB" id="9801656at2"/>
<gene>
    <name evidence="5" type="ORF">CQ394_20880</name>
</gene>
<dbReference type="AlphaFoldDB" id="A0A2A7MB58"/>
<dbReference type="PANTHER" id="PTHR43792:SF8">
    <property type="entry name" value="[RIBOSOMAL PROTEIN US5]-ALANINE N-ACETYLTRANSFERASE"/>
    <property type="match status" value="1"/>
</dbReference>
<accession>A0A2A7MB58</accession>
<evidence type="ECO:0000256" key="3">
    <source>
        <dbReference type="ARBA" id="ARBA00038502"/>
    </source>
</evidence>
<dbReference type="Pfam" id="PF13302">
    <property type="entry name" value="Acetyltransf_3"/>
    <property type="match status" value="1"/>
</dbReference>
<evidence type="ECO:0000313" key="5">
    <source>
        <dbReference type="EMBL" id="PEG28915.1"/>
    </source>
</evidence>
<keyword evidence="2" id="KW-0012">Acyltransferase</keyword>
<dbReference type="PROSITE" id="PS51186">
    <property type="entry name" value="GNAT"/>
    <property type="match status" value="1"/>
</dbReference>
<dbReference type="PANTHER" id="PTHR43792">
    <property type="entry name" value="GNAT FAMILY, PUTATIVE (AFU_ORTHOLOGUE AFUA_3G00765)-RELATED-RELATED"/>
    <property type="match status" value="1"/>
</dbReference>
<sequence>MNSDLIIKIEPDKSTESEYLIKDLNNIILGRFNIASINNKKKRCDIDLIYYKEYKYSILKDTLVCILRAIFKNVNIFKVNIKICEDLDISPFLDLGFILEGIIGQNEFKNGKYIDELILGITRIEYENGLQYSNIELQGNDIVVKNLTPANAGDLLKYYIRNKEHLAPFEPLRDNDFYTIDSQRKILNESYKQFMNGTSIDLGIFKEEKLIGKVKVSNIVYGSFKSGIIGYSMDKEYCGKGYMKQAVMLVLKYSFEECDLHRIEASALVDNEKSRNVLRRCGFKLIGINEKYLLINGKWRDHASYYIVKEDFYKQYQG</sequence>
<dbReference type="InterPro" id="IPR016181">
    <property type="entry name" value="Acyl_CoA_acyltransferase"/>
</dbReference>
<dbReference type="Proteomes" id="UP000220840">
    <property type="component" value="Unassembled WGS sequence"/>
</dbReference>
<evidence type="ECO:0000256" key="1">
    <source>
        <dbReference type="ARBA" id="ARBA00022679"/>
    </source>
</evidence>
<dbReference type="InterPro" id="IPR000182">
    <property type="entry name" value="GNAT_dom"/>
</dbReference>
<dbReference type="GO" id="GO:0005737">
    <property type="term" value="C:cytoplasm"/>
    <property type="evidence" value="ECO:0007669"/>
    <property type="project" value="TreeGrafter"/>
</dbReference>
<reference evidence="5 6" key="1">
    <citation type="submission" date="2017-10" db="EMBL/GenBank/DDBJ databases">
        <title>Effective Description of Clostridium neonatale sp. nov. linked to necrotizing enterocolitis in neonates and a clarification of species assignable to the genus Clostridium (Prazmowski 1880) emend. Lawson and Rainey 2016.</title>
        <authorList>
            <person name="Bernard K."/>
            <person name="Burdz T."/>
            <person name="Wiebe D."/>
            <person name="Balcewich B."/>
            <person name="Alfa M."/>
            <person name="Bernier A.-M."/>
        </authorList>
    </citation>
    <scope>NUCLEOTIDE SEQUENCE [LARGE SCALE GENOMIC DNA]</scope>
    <source>
        <strain evidence="5 6">LCDC99A005</strain>
    </source>
</reference>
<comment type="similarity">
    <text evidence="3">Belongs to the acetyltransferase family. RimJ subfamily.</text>
</comment>
<name>A0A2A7MB58_9CLOT</name>
<evidence type="ECO:0000259" key="4">
    <source>
        <dbReference type="PROSITE" id="PS51186"/>
    </source>
</evidence>
<protein>
    <submittedName>
        <fullName evidence="5">N-acetyltransferase</fullName>
    </submittedName>
</protein>
<keyword evidence="1 5" id="KW-0808">Transferase</keyword>
<dbReference type="SUPFAM" id="SSF55729">
    <property type="entry name" value="Acyl-CoA N-acyltransferases (Nat)"/>
    <property type="match status" value="1"/>
</dbReference>
<dbReference type="EMBL" id="PDCJ01000007">
    <property type="protein sequence ID" value="PEG28915.1"/>
    <property type="molecule type" value="Genomic_DNA"/>
</dbReference>
<keyword evidence="6" id="KW-1185">Reference proteome</keyword>